<dbReference type="RefSeq" id="WP_101359264.1">
    <property type="nucleotide sequence ID" value="NZ_NKXO01000033.1"/>
</dbReference>
<dbReference type="EMBL" id="NKXO01000033">
    <property type="protein sequence ID" value="PKQ67444.1"/>
    <property type="molecule type" value="Genomic_DNA"/>
</dbReference>
<reference evidence="1 2" key="1">
    <citation type="submission" date="2017-06" db="EMBL/GenBank/DDBJ databases">
        <title>Raineya orbicola gen. nov., sp. nov. a slightly thermophilic bacterium of the phylum Bacteroidetes and the description of Raineyaceae fam. nov.</title>
        <authorList>
            <person name="Albuquerque L."/>
            <person name="Polonia A.R.M."/>
            <person name="Barroso C."/>
            <person name="Froufe H.J.C."/>
            <person name="Lage O."/>
            <person name="Lobo-Da-Cunha A."/>
            <person name="Egas C."/>
            <person name="Da Costa M.S."/>
        </authorList>
    </citation>
    <scope>NUCLEOTIDE SEQUENCE [LARGE SCALE GENOMIC DNA]</scope>
    <source>
        <strain evidence="1 2">SPSPC-11</strain>
    </source>
</reference>
<dbReference type="AlphaFoldDB" id="A0A2N3IAQ0"/>
<proteinExistence type="predicted"/>
<evidence type="ECO:0000313" key="1">
    <source>
        <dbReference type="EMBL" id="PKQ67444.1"/>
    </source>
</evidence>
<name>A0A2N3IAQ0_9BACT</name>
<comment type="caution">
    <text evidence="1">The sequence shown here is derived from an EMBL/GenBank/DDBJ whole genome shotgun (WGS) entry which is preliminary data.</text>
</comment>
<dbReference type="Proteomes" id="UP000233387">
    <property type="component" value="Unassembled WGS sequence"/>
</dbReference>
<protein>
    <submittedName>
        <fullName evidence="1">Uncharacterized protein</fullName>
    </submittedName>
</protein>
<accession>A0A2N3IAQ0</accession>
<evidence type="ECO:0000313" key="2">
    <source>
        <dbReference type="Proteomes" id="UP000233387"/>
    </source>
</evidence>
<keyword evidence="2" id="KW-1185">Reference proteome</keyword>
<gene>
    <name evidence="1" type="ORF">Rain11_1997</name>
</gene>
<organism evidence="1 2">
    <name type="scientific">Raineya orbicola</name>
    <dbReference type="NCBI Taxonomy" id="2016530"/>
    <lineage>
        <taxon>Bacteria</taxon>
        <taxon>Pseudomonadati</taxon>
        <taxon>Bacteroidota</taxon>
        <taxon>Cytophagia</taxon>
        <taxon>Cytophagales</taxon>
        <taxon>Raineyaceae</taxon>
        <taxon>Raineya</taxon>
    </lineage>
</organism>
<sequence>MFVLVMFLAILNFGNAEGKLKVATKEKFAYNSQYQLAFNADNKPKWCNEAFVTFSCGITAIATFCNVTAEQFMFSLMLADMAFCQQGADYFLITFPN</sequence>